<reference evidence="1" key="2">
    <citation type="journal article" date="2021" name="Genome Biol. Evol.">
        <title>Developing a high-quality reference genome for a parasitic bivalve with doubly uniparental inheritance (Bivalvia: Unionida).</title>
        <authorList>
            <person name="Smith C.H."/>
        </authorList>
    </citation>
    <scope>NUCLEOTIDE SEQUENCE</scope>
    <source>
        <strain evidence="1">CHS0354</strain>
        <tissue evidence="1">Mantle</tissue>
    </source>
</reference>
<gene>
    <name evidence="1" type="ORF">CHS0354_034467</name>
</gene>
<organism evidence="1 2">
    <name type="scientific">Potamilus streckersoni</name>
    <dbReference type="NCBI Taxonomy" id="2493646"/>
    <lineage>
        <taxon>Eukaryota</taxon>
        <taxon>Metazoa</taxon>
        <taxon>Spiralia</taxon>
        <taxon>Lophotrochozoa</taxon>
        <taxon>Mollusca</taxon>
        <taxon>Bivalvia</taxon>
        <taxon>Autobranchia</taxon>
        <taxon>Heteroconchia</taxon>
        <taxon>Palaeoheterodonta</taxon>
        <taxon>Unionida</taxon>
        <taxon>Unionoidea</taxon>
        <taxon>Unionidae</taxon>
        <taxon>Ambleminae</taxon>
        <taxon>Lampsilini</taxon>
        <taxon>Potamilus</taxon>
    </lineage>
</organism>
<name>A0AAE0RLQ8_9BIVA</name>
<reference evidence="1" key="3">
    <citation type="submission" date="2023-05" db="EMBL/GenBank/DDBJ databases">
        <authorList>
            <person name="Smith C.H."/>
        </authorList>
    </citation>
    <scope>NUCLEOTIDE SEQUENCE</scope>
    <source>
        <strain evidence="1">CHS0354</strain>
        <tissue evidence="1">Mantle</tissue>
    </source>
</reference>
<reference evidence="1" key="1">
    <citation type="journal article" date="2021" name="Genome Biol. Evol.">
        <title>A High-Quality Reference Genome for a Parasitic Bivalve with Doubly Uniparental Inheritance (Bivalvia: Unionida).</title>
        <authorList>
            <person name="Smith C.H."/>
        </authorList>
    </citation>
    <scope>NUCLEOTIDE SEQUENCE</scope>
    <source>
        <strain evidence="1">CHS0354</strain>
    </source>
</reference>
<feature type="non-terminal residue" evidence="1">
    <location>
        <position position="109"/>
    </location>
</feature>
<sequence length="109" mass="12375">MKENHTSSYLLEFQLEQFSPRPVYEFTITLGHVLQQPMMKSAHIHWGTFSNNPVMNSPYTLGQDLHGAISPTTPVMNSTHIHWASSPMGQFPKNRVMNSPLKLGQVLQK</sequence>
<comment type="caution">
    <text evidence="1">The sequence shown here is derived from an EMBL/GenBank/DDBJ whole genome shotgun (WGS) entry which is preliminary data.</text>
</comment>
<proteinExistence type="predicted"/>
<protein>
    <submittedName>
        <fullName evidence="1">Uncharacterized protein</fullName>
    </submittedName>
</protein>
<accession>A0AAE0RLQ8</accession>
<dbReference type="EMBL" id="JAEAOA010002022">
    <property type="protein sequence ID" value="KAK3575891.1"/>
    <property type="molecule type" value="Genomic_DNA"/>
</dbReference>
<dbReference type="Proteomes" id="UP001195483">
    <property type="component" value="Unassembled WGS sequence"/>
</dbReference>
<evidence type="ECO:0000313" key="1">
    <source>
        <dbReference type="EMBL" id="KAK3575891.1"/>
    </source>
</evidence>
<evidence type="ECO:0000313" key="2">
    <source>
        <dbReference type="Proteomes" id="UP001195483"/>
    </source>
</evidence>
<keyword evidence="2" id="KW-1185">Reference proteome</keyword>
<dbReference type="AlphaFoldDB" id="A0AAE0RLQ8"/>